<proteinExistence type="predicted"/>
<reference evidence="1" key="1">
    <citation type="submission" date="2019-09" db="EMBL/GenBank/DDBJ databases">
        <title>Draft genome sequences of 48 bacterial type strains from the CCUG.</title>
        <authorList>
            <person name="Tunovic T."/>
            <person name="Pineiro-Iglesias B."/>
            <person name="Unosson C."/>
            <person name="Inganas E."/>
            <person name="Ohlen M."/>
            <person name="Cardew S."/>
            <person name="Jensie-Markopoulos S."/>
            <person name="Salva-Serra F."/>
            <person name="Jaen-Luchoro D."/>
            <person name="Karlsson R."/>
            <person name="Svensson-Stadler L."/>
            <person name="Chun J."/>
            <person name="Moore E."/>
        </authorList>
    </citation>
    <scope>NUCLEOTIDE SEQUENCE</scope>
    <source>
        <strain evidence="1">CCUG 50899</strain>
    </source>
</reference>
<sequence>MKFRDWYESKHGKFPGQQGEEYQHIFERLCNACAEYVDESVNARMQVVEDELRAIKAHLVL</sequence>
<comment type="caution">
    <text evidence="1">The sequence shown here is derived from an EMBL/GenBank/DDBJ whole genome shotgun (WGS) entry which is preliminary data.</text>
</comment>
<evidence type="ECO:0000313" key="1">
    <source>
        <dbReference type="EMBL" id="KAB0573391.1"/>
    </source>
</evidence>
<gene>
    <name evidence="1" type="ORF">F7Q93_02555</name>
</gene>
<name>A0A643F6F3_9HYPH</name>
<dbReference type="EMBL" id="VZPE01000001">
    <property type="protein sequence ID" value="KAB0573391.1"/>
    <property type="molecule type" value="Genomic_DNA"/>
</dbReference>
<protein>
    <submittedName>
        <fullName evidence="1">Uncharacterized protein</fullName>
    </submittedName>
</protein>
<dbReference type="RefSeq" id="WP_128093114.1">
    <property type="nucleotide sequence ID" value="NZ_JBHEEN010000001.1"/>
</dbReference>
<organism evidence="1">
    <name type="scientific">Brucella pituitosa</name>
    <dbReference type="NCBI Taxonomy" id="571256"/>
    <lineage>
        <taxon>Bacteria</taxon>
        <taxon>Pseudomonadati</taxon>
        <taxon>Pseudomonadota</taxon>
        <taxon>Alphaproteobacteria</taxon>
        <taxon>Hyphomicrobiales</taxon>
        <taxon>Brucellaceae</taxon>
        <taxon>Brucella/Ochrobactrum group</taxon>
        <taxon>Brucella</taxon>
    </lineage>
</organism>
<accession>A0A643F6F3</accession>
<dbReference type="AlphaFoldDB" id="A0A643F6F3"/>